<name>A0A6A3HUA1_9STRA</name>
<dbReference type="AlphaFoldDB" id="A0A6A3HUA1"/>
<feature type="region of interest" description="Disordered" evidence="1">
    <location>
        <begin position="47"/>
        <end position="74"/>
    </location>
</feature>
<protein>
    <submittedName>
        <fullName evidence="2">Uncharacterized protein</fullName>
    </submittedName>
</protein>
<evidence type="ECO:0000256" key="1">
    <source>
        <dbReference type="SAM" id="MobiDB-lite"/>
    </source>
</evidence>
<gene>
    <name evidence="2" type="ORF">PF011_g25592</name>
</gene>
<sequence>MLVAPPALSEWVPNRAVFSPVVRAALLIVLATRAAVTHSSSPRLLMNTAAGMSSGNPRRACARSRAPKAGHRWL</sequence>
<evidence type="ECO:0000313" key="2">
    <source>
        <dbReference type="EMBL" id="KAE8972562.1"/>
    </source>
</evidence>
<dbReference type="EMBL" id="QXFW01003168">
    <property type="protein sequence ID" value="KAE8972562.1"/>
    <property type="molecule type" value="Genomic_DNA"/>
</dbReference>
<comment type="caution">
    <text evidence="2">The sequence shown here is derived from an EMBL/GenBank/DDBJ whole genome shotgun (WGS) entry which is preliminary data.</text>
</comment>
<accession>A0A6A3HUA1</accession>
<reference evidence="2 3" key="1">
    <citation type="submission" date="2018-09" db="EMBL/GenBank/DDBJ databases">
        <title>Genomic investigation of the strawberry pathogen Phytophthora fragariae indicates pathogenicity is determined by transcriptional variation in three key races.</title>
        <authorList>
            <person name="Adams T.M."/>
            <person name="Armitage A.D."/>
            <person name="Sobczyk M.K."/>
            <person name="Bates H.J."/>
            <person name="Dunwell J.M."/>
            <person name="Nellist C.F."/>
            <person name="Harrison R.J."/>
        </authorList>
    </citation>
    <scope>NUCLEOTIDE SEQUENCE [LARGE SCALE GENOMIC DNA]</scope>
    <source>
        <strain evidence="2 3">SCRP245</strain>
    </source>
</reference>
<organism evidence="2 3">
    <name type="scientific">Phytophthora fragariae</name>
    <dbReference type="NCBI Taxonomy" id="53985"/>
    <lineage>
        <taxon>Eukaryota</taxon>
        <taxon>Sar</taxon>
        <taxon>Stramenopiles</taxon>
        <taxon>Oomycota</taxon>
        <taxon>Peronosporomycetes</taxon>
        <taxon>Peronosporales</taxon>
        <taxon>Peronosporaceae</taxon>
        <taxon>Phytophthora</taxon>
    </lineage>
</organism>
<dbReference type="Proteomes" id="UP000460718">
    <property type="component" value="Unassembled WGS sequence"/>
</dbReference>
<evidence type="ECO:0000313" key="3">
    <source>
        <dbReference type="Proteomes" id="UP000460718"/>
    </source>
</evidence>
<feature type="compositionally biased region" description="Basic residues" evidence="1">
    <location>
        <begin position="60"/>
        <end position="74"/>
    </location>
</feature>
<proteinExistence type="predicted"/>